<evidence type="ECO:0000313" key="2">
    <source>
        <dbReference type="EMBL" id="MFC2971374.1"/>
    </source>
</evidence>
<proteinExistence type="predicted"/>
<dbReference type="RefSeq" id="WP_377812969.1">
    <property type="nucleotide sequence ID" value="NZ_JBHRSJ010000006.1"/>
</dbReference>
<dbReference type="InterPro" id="IPR005644">
    <property type="entry name" value="NolW-like"/>
</dbReference>
<reference evidence="3" key="1">
    <citation type="journal article" date="2019" name="Int. J. Syst. Evol. Microbiol.">
        <title>The Global Catalogue of Microorganisms (GCM) 10K type strain sequencing project: providing services to taxonomists for standard genome sequencing and annotation.</title>
        <authorList>
            <consortium name="The Broad Institute Genomics Platform"/>
            <consortium name="The Broad Institute Genome Sequencing Center for Infectious Disease"/>
            <person name="Wu L."/>
            <person name="Ma J."/>
        </authorList>
    </citation>
    <scope>NUCLEOTIDE SEQUENCE [LARGE SCALE GENOMIC DNA]</scope>
    <source>
        <strain evidence="3">KCTC 62195</strain>
    </source>
</reference>
<evidence type="ECO:0000259" key="1">
    <source>
        <dbReference type="Pfam" id="PF03958"/>
    </source>
</evidence>
<comment type="caution">
    <text evidence="2">The sequence shown here is derived from an EMBL/GenBank/DDBJ whole genome shotgun (WGS) entry which is preliminary data.</text>
</comment>
<organism evidence="2 3">
    <name type="scientific">Azotobacter bryophylli</name>
    <dbReference type="NCBI Taxonomy" id="1986537"/>
    <lineage>
        <taxon>Bacteria</taxon>
        <taxon>Pseudomonadati</taxon>
        <taxon>Pseudomonadota</taxon>
        <taxon>Gammaproteobacteria</taxon>
        <taxon>Pseudomonadales</taxon>
        <taxon>Pseudomonadaceae</taxon>
        <taxon>Azotobacter</taxon>
    </lineage>
</organism>
<keyword evidence="3" id="KW-1185">Reference proteome</keyword>
<dbReference type="Proteomes" id="UP001595457">
    <property type="component" value="Unassembled WGS sequence"/>
</dbReference>
<dbReference type="Pfam" id="PF03958">
    <property type="entry name" value="Secretin_N"/>
    <property type="match status" value="1"/>
</dbReference>
<gene>
    <name evidence="2" type="ORF">ACFOJE_03960</name>
</gene>
<dbReference type="InterPro" id="IPR038591">
    <property type="entry name" value="NolW-like_sf"/>
</dbReference>
<dbReference type="EMBL" id="JBHRSJ010000006">
    <property type="protein sequence ID" value="MFC2971374.1"/>
    <property type="molecule type" value="Genomic_DNA"/>
</dbReference>
<sequence>MTLRAFLIVLLSVFGTPLLAATEIIPLNYRMAEEMLPMAQSILGNDGKVSAYGNQLIVNAPQGRISELRRVLGELDSPPRRLLISIATNKAARVDESGYAVDGTLSAGGVAVSSGRGEMHSQDSVRILRSSTRDRDGDTQQIQATEGYPALIQLGQSVPLEIATGFGPYGRMYRETEYRDVTRGVYVTARVSGDVVHVTLSSRRAQMNATSSDVIDTQSLDTHVTGHLGEWIDIGGSTEGTRTEESGVLRQRVDTSQGELSMRLKVDIVE</sequence>
<accession>A0ABV7APL0</accession>
<name>A0ABV7APL0_9GAMM</name>
<evidence type="ECO:0000313" key="3">
    <source>
        <dbReference type="Proteomes" id="UP001595457"/>
    </source>
</evidence>
<dbReference type="Gene3D" id="3.30.1370.120">
    <property type="match status" value="1"/>
</dbReference>
<protein>
    <submittedName>
        <fullName evidence="2">Secretin N-terminal domain-containing protein</fullName>
    </submittedName>
</protein>
<feature type="domain" description="NolW-like" evidence="1">
    <location>
        <begin position="22"/>
        <end position="80"/>
    </location>
</feature>